<name>A0A8H7W1P5_9HELO</name>
<dbReference type="InterPro" id="IPR023210">
    <property type="entry name" value="NADP_OxRdtase_dom"/>
</dbReference>
<dbReference type="Pfam" id="PF00248">
    <property type="entry name" value="Aldo_ket_red"/>
    <property type="match status" value="1"/>
</dbReference>
<keyword evidence="4" id="KW-1185">Reference proteome</keyword>
<evidence type="ECO:0000259" key="2">
    <source>
        <dbReference type="Pfam" id="PF00248"/>
    </source>
</evidence>
<dbReference type="PANTHER" id="PTHR43364">
    <property type="entry name" value="NADH-SPECIFIC METHYLGLYOXAL REDUCTASE-RELATED"/>
    <property type="match status" value="1"/>
</dbReference>
<evidence type="ECO:0000313" key="4">
    <source>
        <dbReference type="Proteomes" id="UP000664132"/>
    </source>
</evidence>
<accession>A0A8H7W1P5</accession>
<dbReference type="InterPro" id="IPR036812">
    <property type="entry name" value="NAD(P)_OxRdtase_dom_sf"/>
</dbReference>
<dbReference type="InterPro" id="IPR050523">
    <property type="entry name" value="AKR_Detox_Biosynth"/>
</dbReference>
<evidence type="ECO:0000256" key="1">
    <source>
        <dbReference type="ARBA" id="ARBA00023002"/>
    </source>
</evidence>
<dbReference type="Proteomes" id="UP000664132">
    <property type="component" value="Unassembled WGS sequence"/>
</dbReference>
<proteinExistence type="predicted"/>
<dbReference type="FunFam" id="3.20.20.100:FF:000004">
    <property type="entry name" value="Oxidoreductase, aldo/keto reductase"/>
    <property type="match status" value="1"/>
</dbReference>
<comment type="caution">
    <text evidence="3">The sequence shown here is derived from an EMBL/GenBank/DDBJ whole genome shotgun (WGS) entry which is preliminary data.</text>
</comment>
<dbReference type="CDD" id="cd19079">
    <property type="entry name" value="AKR_EcYajO-like"/>
    <property type="match status" value="1"/>
</dbReference>
<dbReference type="GO" id="GO:0016491">
    <property type="term" value="F:oxidoreductase activity"/>
    <property type="evidence" value="ECO:0007669"/>
    <property type="project" value="UniProtKB-KW"/>
</dbReference>
<dbReference type="GO" id="GO:0005829">
    <property type="term" value="C:cytosol"/>
    <property type="evidence" value="ECO:0007669"/>
    <property type="project" value="UniProtKB-ARBA"/>
</dbReference>
<protein>
    <recommendedName>
        <fullName evidence="2">NADP-dependent oxidoreductase domain-containing protein</fullName>
    </recommendedName>
</protein>
<evidence type="ECO:0000313" key="3">
    <source>
        <dbReference type="EMBL" id="KAG4411852.1"/>
    </source>
</evidence>
<feature type="domain" description="NADP-dependent oxidoreductase" evidence="2">
    <location>
        <begin position="16"/>
        <end position="329"/>
    </location>
</feature>
<sequence>MQYQRLGKSGLKVSRIILGCMAFGSPSWEGSPWVLPASEALPLLKVAYDHGINTWDTANTYSNGASETLIGQALREYSIPRSRVVLMTKVFYPVLEGSDGRPSPAINDGDLVNQMGLSRKHIFDAVDGSLRRLGTDYIDVLQLHRLDKETQPEEIMRALHDLVCLGKVRYIGASSMRTWEFARLQYTARMHGWTEFVSMQGLYNLLYREEEREMNPFCNAEGVGLIPWSPLARGILGRPVSQVSERSELDAKTKLWFKGSKDADIVSRVEEIARRKGVSMASVATAWCLSKGCAPIVGLSSLKRIEQVGEAFEVVLSETELRELEELYEPLQVVAMQ</sequence>
<dbReference type="EMBL" id="JAFJYH010000433">
    <property type="protein sequence ID" value="KAG4411852.1"/>
    <property type="molecule type" value="Genomic_DNA"/>
</dbReference>
<keyword evidence="1" id="KW-0560">Oxidoreductase</keyword>
<dbReference type="AlphaFoldDB" id="A0A8H7W1P5"/>
<reference evidence="3" key="1">
    <citation type="submission" date="2021-02" db="EMBL/GenBank/DDBJ databases">
        <title>Genome sequence Cadophora malorum strain M34.</title>
        <authorList>
            <person name="Stefanovic E."/>
            <person name="Vu D."/>
            <person name="Scully C."/>
            <person name="Dijksterhuis J."/>
            <person name="Roader J."/>
            <person name="Houbraken J."/>
        </authorList>
    </citation>
    <scope>NUCLEOTIDE SEQUENCE</scope>
    <source>
        <strain evidence="3">M34</strain>
    </source>
</reference>
<dbReference type="Gene3D" id="3.20.20.100">
    <property type="entry name" value="NADP-dependent oxidoreductase domain"/>
    <property type="match status" value="1"/>
</dbReference>
<organism evidence="3 4">
    <name type="scientific">Cadophora malorum</name>
    <dbReference type="NCBI Taxonomy" id="108018"/>
    <lineage>
        <taxon>Eukaryota</taxon>
        <taxon>Fungi</taxon>
        <taxon>Dikarya</taxon>
        <taxon>Ascomycota</taxon>
        <taxon>Pezizomycotina</taxon>
        <taxon>Leotiomycetes</taxon>
        <taxon>Helotiales</taxon>
        <taxon>Ploettnerulaceae</taxon>
        <taxon>Cadophora</taxon>
    </lineage>
</organism>
<dbReference type="PANTHER" id="PTHR43364:SF15">
    <property type="entry name" value="ARYL-ALCOHOL DEHYDROGENASE AAD16-RELATED"/>
    <property type="match status" value="1"/>
</dbReference>
<gene>
    <name evidence="3" type="ORF">IFR04_015015</name>
</gene>
<dbReference type="OrthoDB" id="1720422at2759"/>
<dbReference type="SUPFAM" id="SSF51430">
    <property type="entry name" value="NAD(P)-linked oxidoreductase"/>
    <property type="match status" value="1"/>
</dbReference>